<evidence type="ECO:0000313" key="3">
    <source>
        <dbReference type="Proteomes" id="UP000005442"/>
    </source>
</evidence>
<sequence>MVRLGAAALAVVGSVTAGLLGSWAISSAQPPPPPPPPCPYGMYWDVYTLTCVPVDATVYVNPPNPVVGPAGPVGVGGVVGPVGPGPVGPGPVGPGPAGPGRR</sequence>
<accession>G8RIC3</accession>
<feature type="compositionally biased region" description="Pro residues" evidence="1">
    <location>
        <begin position="83"/>
        <end position="102"/>
    </location>
</feature>
<organism evidence="2 3">
    <name type="scientific">Mycolicibacterium rhodesiae (strain NBB3)</name>
    <name type="common">Mycobacterium rhodesiae</name>
    <dbReference type="NCBI Taxonomy" id="710685"/>
    <lineage>
        <taxon>Bacteria</taxon>
        <taxon>Bacillati</taxon>
        <taxon>Actinomycetota</taxon>
        <taxon>Actinomycetes</taxon>
        <taxon>Mycobacteriales</taxon>
        <taxon>Mycobacteriaceae</taxon>
        <taxon>Mycolicibacterium</taxon>
    </lineage>
</organism>
<dbReference type="Proteomes" id="UP000005442">
    <property type="component" value="Chromosome"/>
</dbReference>
<name>G8RIC3_MYCRN</name>
<dbReference type="AlphaFoldDB" id="G8RIC3"/>
<evidence type="ECO:0000256" key="1">
    <source>
        <dbReference type="SAM" id="MobiDB-lite"/>
    </source>
</evidence>
<dbReference type="STRING" id="710685.MycrhN_4136"/>
<dbReference type="EMBL" id="CP003169">
    <property type="protein sequence ID" value="AEV74638.1"/>
    <property type="molecule type" value="Genomic_DNA"/>
</dbReference>
<reference evidence="2 3" key="1">
    <citation type="submission" date="2011-12" db="EMBL/GenBank/DDBJ databases">
        <title>Complete sequence of Mycobacterium rhodesiae NBB3.</title>
        <authorList>
            <consortium name="US DOE Joint Genome Institute"/>
            <person name="Lucas S."/>
            <person name="Han J."/>
            <person name="Lapidus A."/>
            <person name="Cheng J.-F."/>
            <person name="Goodwin L."/>
            <person name="Pitluck S."/>
            <person name="Peters L."/>
            <person name="Mikhailova N."/>
            <person name="Gu W."/>
            <person name="Detter J.C."/>
            <person name="Han C."/>
            <person name="Tapia R."/>
            <person name="Land M."/>
            <person name="Hauser L."/>
            <person name="Kyrpides N."/>
            <person name="Ivanova N."/>
            <person name="Pagani I."/>
            <person name="Mattes T."/>
            <person name="Holmes A."/>
            <person name="Rutledge P."/>
            <person name="Paulsen I."/>
            <person name="Coleman N."/>
            <person name="Woyke T."/>
        </authorList>
    </citation>
    <scope>NUCLEOTIDE SEQUENCE [LARGE SCALE GENOMIC DNA]</scope>
    <source>
        <strain evidence="2 3">NBB3</strain>
    </source>
</reference>
<dbReference type="KEGG" id="mrh:MycrhN_4136"/>
<proteinExistence type="predicted"/>
<evidence type="ECO:0000313" key="2">
    <source>
        <dbReference type="EMBL" id="AEV74638.1"/>
    </source>
</evidence>
<dbReference type="HOGENOM" id="CLU_172514_0_0_11"/>
<gene>
    <name evidence="2" type="ordered locus">MycrhN_4136</name>
</gene>
<keyword evidence="3" id="KW-1185">Reference proteome</keyword>
<dbReference type="PATRIC" id="fig|710685.3.peg.4148"/>
<protein>
    <submittedName>
        <fullName evidence="2">Uncharacterized protein</fullName>
    </submittedName>
</protein>
<feature type="region of interest" description="Disordered" evidence="1">
    <location>
        <begin position="82"/>
        <end position="102"/>
    </location>
</feature>